<protein>
    <submittedName>
        <fullName evidence="3">SDR family oxidoreductase</fullName>
    </submittedName>
</protein>
<dbReference type="RefSeq" id="WP_154729168.1">
    <property type="nucleotide sequence ID" value="NZ_SZYE01000046.1"/>
</dbReference>
<accession>A0A7Z8K1H2</accession>
<dbReference type="GO" id="GO:0016616">
    <property type="term" value="F:oxidoreductase activity, acting on the CH-OH group of donors, NAD or NADP as acceptor"/>
    <property type="evidence" value="ECO:0007669"/>
    <property type="project" value="TreeGrafter"/>
</dbReference>
<comment type="similarity">
    <text evidence="1">Belongs to the short-chain dehydrogenases/reductases (SDR) family.</text>
</comment>
<dbReference type="Proteomes" id="UP000308121">
    <property type="component" value="Unassembled WGS sequence"/>
</dbReference>
<organism evidence="3 4">
    <name type="scientific">Cellulomonas hominis</name>
    <dbReference type="NCBI Taxonomy" id="156981"/>
    <lineage>
        <taxon>Bacteria</taxon>
        <taxon>Bacillati</taxon>
        <taxon>Actinomycetota</taxon>
        <taxon>Actinomycetes</taxon>
        <taxon>Micrococcales</taxon>
        <taxon>Cellulomonadaceae</taxon>
        <taxon>Cellulomonas</taxon>
    </lineage>
</organism>
<evidence type="ECO:0000313" key="3">
    <source>
        <dbReference type="EMBL" id="TKR24057.1"/>
    </source>
</evidence>
<dbReference type="Pfam" id="PF13561">
    <property type="entry name" value="adh_short_C2"/>
    <property type="match status" value="1"/>
</dbReference>
<dbReference type="PRINTS" id="PR00080">
    <property type="entry name" value="SDRFAMILY"/>
</dbReference>
<dbReference type="AlphaFoldDB" id="A0A7Z8K1H2"/>
<evidence type="ECO:0000256" key="1">
    <source>
        <dbReference type="ARBA" id="ARBA00006484"/>
    </source>
</evidence>
<dbReference type="PANTHER" id="PTHR42760">
    <property type="entry name" value="SHORT-CHAIN DEHYDROGENASES/REDUCTASES FAMILY MEMBER"/>
    <property type="match status" value="1"/>
</dbReference>
<dbReference type="PANTHER" id="PTHR42760:SF133">
    <property type="entry name" value="3-OXOACYL-[ACYL-CARRIER-PROTEIN] REDUCTASE"/>
    <property type="match status" value="1"/>
</dbReference>
<dbReference type="OrthoDB" id="286404at2"/>
<dbReference type="InterPro" id="IPR036291">
    <property type="entry name" value="NAD(P)-bd_dom_sf"/>
</dbReference>
<evidence type="ECO:0000256" key="2">
    <source>
        <dbReference type="ARBA" id="ARBA00023002"/>
    </source>
</evidence>
<evidence type="ECO:0000313" key="4">
    <source>
        <dbReference type="Proteomes" id="UP000308121"/>
    </source>
</evidence>
<dbReference type="Gene3D" id="3.40.50.720">
    <property type="entry name" value="NAD(P)-binding Rossmann-like Domain"/>
    <property type="match status" value="1"/>
</dbReference>
<reference evidence="3 4" key="1">
    <citation type="submission" date="2019-05" db="EMBL/GenBank/DDBJ databases">
        <title>Genome sequence of Cellulomonas hominis strain CS1.</title>
        <authorList>
            <person name="Belmont J."/>
            <person name="Maclea K.S."/>
        </authorList>
    </citation>
    <scope>NUCLEOTIDE SEQUENCE [LARGE SCALE GENOMIC DNA]</scope>
    <source>
        <strain evidence="3 4">CS1</strain>
    </source>
</reference>
<dbReference type="PRINTS" id="PR00081">
    <property type="entry name" value="GDHRDH"/>
</dbReference>
<keyword evidence="2" id="KW-0560">Oxidoreductase</keyword>
<dbReference type="InterPro" id="IPR002347">
    <property type="entry name" value="SDR_fam"/>
</dbReference>
<dbReference type="SUPFAM" id="SSF51735">
    <property type="entry name" value="NAD(P)-binding Rossmann-fold domains"/>
    <property type="match status" value="1"/>
</dbReference>
<comment type="caution">
    <text evidence="3">The sequence shown here is derived from an EMBL/GenBank/DDBJ whole genome shotgun (WGS) entry which is preliminary data.</text>
</comment>
<sequence length="274" mass="29273">MSDTLFDLTDRTVVVTGALGQLGAALTGELLRRGARVAAVSREEPGQLPAVLGALADHPRLRYASLDITDGPSVEAGLDAVLEPWGAPDGLVNNAGIDTQPSAPPEVSGPFEHFPAHVFRQVLDVNLTGTFLMTQAVGRRIREAGRPGSIVNIGSIYGMLSPVQDIYAYQEERTGVPFVKPVAYSASKSGIYNLTRYCATYWGKAGIRVNTLTPSGIGRDTQDEEFRAGYTARIPVGRMASTDDFLAPVVYLLADGSRYMTGANLVVDGGWTAW</sequence>
<proteinExistence type="inferred from homology"/>
<dbReference type="EMBL" id="SZYE01000046">
    <property type="protein sequence ID" value="TKR24057.1"/>
    <property type="molecule type" value="Genomic_DNA"/>
</dbReference>
<gene>
    <name evidence="3" type="ORF">FA014_08010</name>
</gene>
<name>A0A7Z8K1H2_9CELL</name>